<dbReference type="AlphaFoldDB" id="F8NJD7"/>
<dbReference type="GeneID" id="18810812"/>
<feature type="compositionally biased region" description="Low complexity" evidence="1">
    <location>
        <begin position="123"/>
        <end position="138"/>
    </location>
</feature>
<evidence type="ECO:0000256" key="1">
    <source>
        <dbReference type="SAM" id="MobiDB-lite"/>
    </source>
</evidence>
<dbReference type="HOGENOM" id="CLU_1357573_0_0_1"/>
<accession>F8NJD7</accession>
<protein>
    <submittedName>
        <fullName evidence="2">Uncharacterized protein</fullName>
    </submittedName>
</protein>
<dbReference type="Proteomes" id="UP000008064">
    <property type="component" value="Unassembled WGS sequence"/>
</dbReference>
<dbReference type="EMBL" id="GL945429">
    <property type="protein sequence ID" value="EGO29835.1"/>
    <property type="molecule type" value="Genomic_DNA"/>
</dbReference>
<name>F8NJD7_SERL9</name>
<dbReference type="OrthoDB" id="1049195at2759"/>
<feature type="region of interest" description="Disordered" evidence="1">
    <location>
        <begin position="1"/>
        <end position="202"/>
    </location>
</feature>
<feature type="compositionally biased region" description="Polar residues" evidence="1">
    <location>
        <begin position="76"/>
        <end position="91"/>
    </location>
</feature>
<feature type="compositionally biased region" description="Pro residues" evidence="1">
    <location>
        <begin position="145"/>
        <end position="155"/>
    </location>
</feature>
<feature type="compositionally biased region" description="Polar residues" evidence="1">
    <location>
        <begin position="26"/>
        <end position="35"/>
    </location>
</feature>
<feature type="non-terminal residue" evidence="2">
    <location>
        <position position="202"/>
    </location>
</feature>
<reference evidence="2" key="1">
    <citation type="submission" date="2011-04" db="EMBL/GenBank/DDBJ databases">
        <title>Evolution of plant cell wall degrading machinery underlies the functional diversity of forest fungi.</title>
        <authorList>
            <consortium name="US DOE Joint Genome Institute (JGI-PGF)"/>
            <person name="Eastwood D.C."/>
            <person name="Floudas D."/>
            <person name="Binder M."/>
            <person name="Majcherczyk A."/>
            <person name="Schneider P."/>
            <person name="Aerts A."/>
            <person name="Asiegbu F.O."/>
            <person name="Baker S.E."/>
            <person name="Barry K."/>
            <person name="Bendiksby M."/>
            <person name="Blumentritt M."/>
            <person name="Coutinho P.M."/>
            <person name="Cullen D."/>
            <person name="Cullen D."/>
            <person name="Gathman A."/>
            <person name="Goodell B."/>
            <person name="Henrissat B."/>
            <person name="Ihrmark K."/>
            <person name="Kauserud H."/>
            <person name="Kohler A."/>
            <person name="LaButti K."/>
            <person name="Lapidus A."/>
            <person name="Lavin J.L."/>
            <person name="Lee Y.-H."/>
            <person name="Lindquist E."/>
            <person name="Lilly W."/>
            <person name="Lucas S."/>
            <person name="Morin E."/>
            <person name="Murat C."/>
            <person name="Oguiza J.A."/>
            <person name="Park J."/>
            <person name="Pisabarro A.G."/>
            <person name="Riley R."/>
            <person name="Rosling A."/>
            <person name="Salamov A."/>
            <person name="Schmidt O."/>
            <person name="Schmutz J."/>
            <person name="Skrede I."/>
            <person name="Stenlid J."/>
            <person name="Wiebenga A."/>
            <person name="Xie X."/>
            <person name="Kues U."/>
            <person name="Hibbett D.S."/>
            <person name="Hoffmeister D."/>
            <person name="Hogberg N."/>
            <person name="Martin F."/>
            <person name="Grigoriev I.V."/>
            <person name="Watkinson S.C."/>
        </authorList>
    </citation>
    <scope>NUCLEOTIDE SEQUENCE</scope>
    <source>
        <strain evidence="2">S7.9</strain>
    </source>
</reference>
<sequence>MSSFGGSVSVGGSVLQSASQSVVPSANTSQTQSPRSPEAVGLDHLAEHKDAVPSYGNLSSPTLTHMKARQAPSGHDGSQTQSRQTSYGSQGDDQKGSAIQPGRSQGPQSHLDSSQKQRHSSHSQRQQSQQSAQSQSQSQHHHPAHPGPISLPPPSNFSLPVYPQPLSPHGHGPMPSHVHVHGPMSPHVAHPTSPLYHPAHGM</sequence>
<proteinExistence type="predicted"/>
<dbReference type="RefSeq" id="XP_007314077.1">
    <property type="nucleotide sequence ID" value="XM_007314015.1"/>
</dbReference>
<feature type="compositionally biased region" description="Low complexity" evidence="1">
    <location>
        <begin position="1"/>
        <end position="25"/>
    </location>
</feature>
<gene>
    <name evidence="2" type="ORF">SERLADRAFT_379304</name>
</gene>
<evidence type="ECO:0000313" key="2">
    <source>
        <dbReference type="EMBL" id="EGO29835.1"/>
    </source>
</evidence>
<organism>
    <name type="scientific">Serpula lacrymans var. lacrymans (strain S7.9)</name>
    <name type="common">Dry rot fungus</name>
    <dbReference type="NCBI Taxonomy" id="578457"/>
    <lineage>
        <taxon>Eukaryota</taxon>
        <taxon>Fungi</taxon>
        <taxon>Dikarya</taxon>
        <taxon>Basidiomycota</taxon>
        <taxon>Agaricomycotina</taxon>
        <taxon>Agaricomycetes</taxon>
        <taxon>Agaricomycetidae</taxon>
        <taxon>Boletales</taxon>
        <taxon>Coniophorineae</taxon>
        <taxon>Serpulaceae</taxon>
        <taxon>Serpula</taxon>
    </lineage>
</organism>
<dbReference type="KEGG" id="sla:SERLADRAFT_379304"/>
<feature type="compositionally biased region" description="Polar residues" evidence="1">
    <location>
        <begin position="102"/>
        <end position="112"/>
    </location>
</feature>